<dbReference type="PANTHER" id="PTHR37984:SF13">
    <property type="entry name" value="RIBONUCLEASE H"/>
    <property type="match status" value="1"/>
</dbReference>
<dbReference type="InterPro" id="IPR050951">
    <property type="entry name" value="Retrovirus_Pol_polyprotein"/>
</dbReference>
<organism evidence="3">
    <name type="scientific">Amblyomma sculptum</name>
    <name type="common">Tick</name>
    <dbReference type="NCBI Taxonomy" id="1581419"/>
    <lineage>
        <taxon>Eukaryota</taxon>
        <taxon>Metazoa</taxon>
        <taxon>Ecdysozoa</taxon>
        <taxon>Arthropoda</taxon>
        <taxon>Chelicerata</taxon>
        <taxon>Arachnida</taxon>
        <taxon>Acari</taxon>
        <taxon>Parasitiformes</taxon>
        <taxon>Ixodida</taxon>
        <taxon>Ixodoidea</taxon>
        <taxon>Ixodidae</taxon>
        <taxon>Amblyomminae</taxon>
        <taxon>Amblyomma</taxon>
    </lineage>
</organism>
<dbReference type="InterPro" id="IPR001995">
    <property type="entry name" value="Peptidase_A2_cat"/>
</dbReference>
<dbReference type="Gene3D" id="3.10.10.10">
    <property type="entry name" value="HIV Type 1 Reverse Transcriptase, subunit A, domain 1"/>
    <property type="match status" value="1"/>
</dbReference>
<name>A0A1E1XVR9_AMBSC</name>
<reference evidence="3" key="1">
    <citation type="submission" date="2016-09" db="EMBL/GenBank/DDBJ databases">
        <authorList>
            <person name="Capua I."/>
            <person name="De Benedictis P."/>
            <person name="Joannis T."/>
            <person name="Lombin L.H."/>
            <person name="Cattoli G."/>
        </authorList>
    </citation>
    <scope>NUCLEOTIDE SEQUENCE</scope>
</reference>
<dbReference type="Gene3D" id="2.40.70.10">
    <property type="entry name" value="Acid Proteases"/>
    <property type="match status" value="1"/>
</dbReference>
<feature type="non-terminal residue" evidence="3">
    <location>
        <position position="1"/>
    </location>
</feature>
<dbReference type="InterPro" id="IPR043502">
    <property type="entry name" value="DNA/RNA_pol_sf"/>
</dbReference>
<feature type="domain" description="Peptidase A2" evidence="2">
    <location>
        <begin position="14"/>
        <end position="92"/>
    </location>
</feature>
<dbReference type="CDD" id="cd01647">
    <property type="entry name" value="RT_LTR"/>
    <property type="match status" value="1"/>
</dbReference>
<dbReference type="InterPro" id="IPR018061">
    <property type="entry name" value="Retropepsins"/>
</dbReference>
<dbReference type="GO" id="GO:0004190">
    <property type="term" value="F:aspartic-type endopeptidase activity"/>
    <property type="evidence" value="ECO:0007669"/>
    <property type="project" value="InterPro"/>
</dbReference>
<proteinExistence type="evidence at transcript level"/>
<dbReference type="InterPro" id="IPR021109">
    <property type="entry name" value="Peptidase_aspartic_dom_sf"/>
</dbReference>
<dbReference type="PANTHER" id="PTHR37984">
    <property type="entry name" value="PROTEIN CBG26694"/>
    <property type="match status" value="1"/>
</dbReference>
<dbReference type="InterPro" id="IPR000477">
    <property type="entry name" value="RT_dom"/>
</dbReference>
<evidence type="ECO:0000256" key="1">
    <source>
        <dbReference type="ARBA" id="ARBA00022801"/>
    </source>
</evidence>
<dbReference type="PROSITE" id="PS50175">
    <property type="entry name" value="ASP_PROT_RETROV"/>
    <property type="match status" value="1"/>
</dbReference>
<dbReference type="Pfam" id="PF00077">
    <property type="entry name" value="RVP"/>
    <property type="match status" value="1"/>
</dbReference>
<dbReference type="SUPFAM" id="SSF56672">
    <property type="entry name" value="DNA/RNA polymerases"/>
    <property type="match status" value="1"/>
</dbReference>
<feature type="non-terminal residue" evidence="3">
    <location>
        <position position="330"/>
    </location>
</feature>
<protein>
    <recommendedName>
        <fullName evidence="2">Peptidase A2 domain-containing protein</fullName>
    </recommendedName>
</protein>
<dbReference type="SUPFAM" id="SSF50630">
    <property type="entry name" value="Acid proteases"/>
    <property type="match status" value="1"/>
</dbReference>
<reference evidence="3" key="2">
    <citation type="journal article" date="2017" name="Front. Cell. Infect. Microbiol.">
        <title>Analysis of the Salivary Gland Transcriptome of Unfed and Partially Fed Amblyomma sculptum Ticks and Descriptive Proteome of the Saliva.</title>
        <authorList>
            <person name="Esteves E."/>
            <person name="Maruyama S.R."/>
            <person name="Kawahara R."/>
            <person name="Fujita A."/>
            <person name="Martins L.A."/>
            <person name="Righi A.A."/>
            <person name="Costa F.B."/>
            <person name="Palmisano G."/>
            <person name="Labruna M.B."/>
            <person name="Sa-Nunes A."/>
            <person name="Ribeiro J.M.C."/>
            <person name="Fogaca A.C."/>
        </authorList>
    </citation>
    <scope>NUCLEOTIDE SEQUENCE</scope>
</reference>
<evidence type="ECO:0000313" key="3">
    <source>
        <dbReference type="EMBL" id="JAU03371.1"/>
    </source>
</evidence>
<dbReference type="Pfam" id="PF00078">
    <property type="entry name" value="RVT_1"/>
    <property type="match status" value="1"/>
</dbReference>
<evidence type="ECO:0000259" key="2">
    <source>
        <dbReference type="PROSITE" id="PS50175"/>
    </source>
</evidence>
<dbReference type="InterPro" id="IPR043128">
    <property type="entry name" value="Rev_trsase/Diguanyl_cyclase"/>
</dbReference>
<sequence length="330" mass="36949">DPFTVPVNVDGVLLTMELDTGAAVSVISWREFQRLFPRKRLQPASLKLRTYTGAMVKPKGLAKVVVRHNDQSVELPLYVVDTTGPALLGREWLQGIRLDWKNLVFFNHLGPSREMSKHWQEKLETMLDSHSELFKDELGTIAEEQAELVLREGSQPKFVKARSVPFALQGAVEAELVKMEKLGIITPVATSEYATPLVPVVKRDGSLRLCGDYKTTVNPCLEVDRYPLPRIDDLLAALAGGEEFSKIDLSRAYQQVVMAESSRKLLTINTHKGLYTMNRLAFGISSAPSIFQRIMDNMLKGLQGVSCYLDDILVTGKTKQEHFHNLEAVL</sequence>
<accession>A0A1E1XVR9</accession>
<dbReference type="Gene3D" id="3.30.70.270">
    <property type="match status" value="1"/>
</dbReference>
<dbReference type="AlphaFoldDB" id="A0A1E1XVR9"/>
<dbReference type="GO" id="GO:0071897">
    <property type="term" value="P:DNA biosynthetic process"/>
    <property type="evidence" value="ECO:0007669"/>
    <property type="project" value="UniProtKB-ARBA"/>
</dbReference>
<keyword evidence="1" id="KW-0378">Hydrolase</keyword>
<dbReference type="GO" id="GO:0006508">
    <property type="term" value="P:proteolysis"/>
    <property type="evidence" value="ECO:0007669"/>
    <property type="project" value="InterPro"/>
</dbReference>
<dbReference type="EMBL" id="GFAA01000064">
    <property type="protein sequence ID" value="JAU03371.1"/>
    <property type="molecule type" value="mRNA"/>
</dbReference>